<protein>
    <submittedName>
        <fullName evidence="2">Uncharacterized protein (DUF427 family)</fullName>
    </submittedName>
</protein>
<reference evidence="2 3" key="1">
    <citation type="submission" date="2024-06" db="EMBL/GenBank/DDBJ databases">
        <title>Sorghum-associated microbial communities from plants grown in Nebraska, USA.</title>
        <authorList>
            <person name="Schachtman D."/>
        </authorList>
    </citation>
    <scope>NUCLEOTIDE SEQUENCE [LARGE SCALE GENOMIC DNA]</scope>
    <source>
        <strain evidence="2 3">1757</strain>
    </source>
</reference>
<comment type="caution">
    <text evidence="2">The sequence shown here is derived from an EMBL/GenBank/DDBJ whole genome shotgun (WGS) entry which is preliminary data.</text>
</comment>
<dbReference type="InterPro" id="IPR038694">
    <property type="entry name" value="DUF427_sf"/>
</dbReference>
<organism evidence="2 3">
    <name type="scientific">Rhodanobacter soli</name>
    <dbReference type="NCBI Taxonomy" id="590609"/>
    <lineage>
        <taxon>Bacteria</taxon>
        <taxon>Pseudomonadati</taxon>
        <taxon>Pseudomonadota</taxon>
        <taxon>Gammaproteobacteria</taxon>
        <taxon>Lysobacterales</taxon>
        <taxon>Rhodanobacteraceae</taxon>
        <taxon>Rhodanobacter</taxon>
    </lineage>
</organism>
<feature type="domain" description="DUF427" evidence="1">
    <location>
        <begin position="1"/>
        <end position="87"/>
    </location>
</feature>
<dbReference type="Gene3D" id="2.170.150.40">
    <property type="entry name" value="Domain of unknown function (DUF427)"/>
    <property type="match status" value="1"/>
</dbReference>
<name>A0ABV2PUF2_9GAMM</name>
<evidence type="ECO:0000313" key="3">
    <source>
        <dbReference type="Proteomes" id="UP001549251"/>
    </source>
</evidence>
<dbReference type="InterPro" id="IPR007361">
    <property type="entry name" value="DUF427"/>
</dbReference>
<accession>A0ABV2PUF2</accession>
<dbReference type="Pfam" id="PF04248">
    <property type="entry name" value="NTP_transf_9"/>
    <property type="match status" value="1"/>
</dbReference>
<dbReference type="RefSeq" id="WP_354547480.1">
    <property type="nucleotide sequence ID" value="NZ_JBEPSD010000001.1"/>
</dbReference>
<keyword evidence="3" id="KW-1185">Reference proteome</keyword>
<dbReference type="EMBL" id="JBEPSD010000001">
    <property type="protein sequence ID" value="MET4568661.1"/>
    <property type="molecule type" value="Genomic_DNA"/>
</dbReference>
<dbReference type="Proteomes" id="UP001549251">
    <property type="component" value="Unassembled WGS sequence"/>
</dbReference>
<evidence type="ECO:0000313" key="2">
    <source>
        <dbReference type="EMBL" id="MET4568661.1"/>
    </source>
</evidence>
<dbReference type="PANTHER" id="PTHR34310:SF5">
    <property type="entry name" value="DUF427 DOMAIN PROTEIN (AFU_ORTHOLOGUE AFUA_3G02220)"/>
    <property type="match status" value="1"/>
</dbReference>
<dbReference type="PANTHER" id="PTHR34310">
    <property type="entry name" value="DUF427 DOMAIN PROTEIN (AFU_ORTHOLOGUE AFUA_3G02220)"/>
    <property type="match status" value="1"/>
</dbReference>
<proteinExistence type="predicted"/>
<gene>
    <name evidence="2" type="ORF">ABIE04_000988</name>
</gene>
<sequence>MRAMWNDTVLAESDDTVVVEGNHYFPADSLRREHFRDSDHHSVCPWKGTASYYDLVVGDAINPQAAWYYPQPNDAAAQIKDRVAFWHGVEVVG</sequence>
<evidence type="ECO:0000259" key="1">
    <source>
        <dbReference type="Pfam" id="PF04248"/>
    </source>
</evidence>